<evidence type="ECO:0000256" key="3">
    <source>
        <dbReference type="ARBA" id="ARBA00022989"/>
    </source>
</evidence>
<dbReference type="PANTHER" id="PTHR10924">
    <property type="entry name" value="MAJOR FACILITATOR SUPERFAMILY PROTEIN-RELATED"/>
    <property type="match status" value="1"/>
</dbReference>
<feature type="transmembrane region" description="Helical" evidence="5">
    <location>
        <begin position="100"/>
        <end position="121"/>
    </location>
</feature>
<evidence type="ECO:0000256" key="2">
    <source>
        <dbReference type="ARBA" id="ARBA00022692"/>
    </source>
</evidence>
<organism evidence="6 7">
    <name type="scientific">Auricularia subglabra (strain TFB-10046 / SS5)</name>
    <name type="common">White-rot fungus</name>
    <name type="synonym">Auricularia delicata (strain TFB10046)</name>
    <dbReference type="NCBI Taxonomy" id="717982"/>
    <lineage>
        <taxon>Eukaryota</taxon>
        <taxon>Fungi</taxon>
        <taxon>Dikarya</taxon>
        <taxon>Basidiomycota</taxon>
        <taxon>Agaricomycotina</taxon>
        <taxon>Agaricomycetes</taxon>
        <taxon>Auriculariales</taxon>
        <taxon>Auriculariaceae</taxon>
        <taxon>Auricularia</taxon>
    </lineage>
</organism>
<name>J0WUS8_AURST</name>
<evidence type="ECO:0000313" key="6">
    <source>
        <dbReference type="EMBL" id="EJD37701.1"/>
    </source>
</evidence>
<feature type="transmembrane region" description="Helical" evidence="5">
    <location>
        <begin position="355"/>
        <end position="374"/>
    </location>
</feature>
<feature type="transmembrane region" description="Helical" evidence="5">
    <location>
        <begin position="318"/>
        <end position="343"/>
    </location>
</feature>
<evidence type="ECO:0000313" key="7">
    <source>
        <dbReference type="Proteomes" id="UP000006514"/>
    </source>
</evidence>
<feature type="transmembrane region" description="Helical" evidence="5">
    <location>
        <begin position="380"/>
        <end position="400"/>
    </location>
</feature>
<dbReference type="InterPro" id="IPR011701">
    <property type="entry name" value="MFS"/>
</dbReference>
<evidence type="ECO:0000256" key="5">
    <source>
        <dbReference type="SAM" id="Phobius"/>
    </source>
</evidence>
<dbReference type="InterPro" id="IPR036259">
    <property type="entry name" value="MFS_trans_sf"/>
</dbReference>
<reference evidence="7" key="1">
    <citation type="journal article" date="2012" name="Science">
        <title>The Paleozoic origin of enzymatic lignin decomposition reconstructed from 31 fungal genomes.</title>
        <authorList>
            <person name="Floudas D."/>
            <person name="Binder M."/>
            <person name="Riley R."/>
            <person name="Barry K."/>
            <person name="Blanchette R.A."/>
            <person name="Henrissat B."/>
            <person name="Martinez A.T."/>
            <person name="Otillar R."/>
            <person name="Spatafora J.W."/>
            <person name="Yadav J.S."/>
            <person name="Aerts A."/>
            <person name="Benoit I."/>
            <person name="Boyd A."/>
            <person name="Carlson A."/>
            <person name="Copeland A."/>
            <person name="Coutinho P.M."/>
            <person name="de Vries R.P."/>
            <person name="Ferreira P."/>
            <person name="Findley K."/>
            <person name="Foster B."/>
            <person name="Gaskell J."/>
            <person name="Glotzer D."/>
            <person name="Gorecki P."/>
            <person name="Heitman J."/>
            <person name="Hesse C."/>
            <person name="Hori C."/>
            <person name="Igarashi K."/>
            <person name="Jurgens J.A."/>
            <person name="Kallen N."/>
            <person name="Kersten P."/>
            <person name="Kohler A."/>
            <person name="Kuees U."/>
            <person name="Kumar T.K.A."/>
            <person name="Kuo A."/>
            <person name="LaButti K."/>
            <person name="Larrondo L.F."/>
            <person name="Lindquist E."/>
            <person name="Ling A."/>
            <person name="Lombard V."/>
            <person name="Lucas S."/>
            <person name="Lundell T."/>
            <person name="Martin R."/>
            <person name="McLaughlin D.J."/>
            <person name="Morgenstern I."/>
            <person name="Morin E."/>
            <person name="Murat C."/>
            <person name="Nagy L.G."/>
            <person name="Nolan M."/>
            <person name="Ohm R.A."/>
            <person name="Patyshakuliyeva A."/>
            <person name="Rokas A."/>
            <person name="Ruiz-Duenas F.J."/>
            <person name="Sabat G."/>
            <person name="Salamov A."/>
            <person name="Samejima M."/>
            <person name="Schmutz J."/>
            <person name="Slot J.C."/>
            <person name="St John F."/>
            <person name="Stenlid J."/>
            <person name="Sun H."/>
            <person name="Sun S."/>
            <person name="Syed K."/>
            <person name="Tsang A."/>
            <person name="Wiebenga A."/>
            <person name="Young D."/>
            <person name="Pisabarro A."/>
            <person name="Eastwood D.C."/>
            <person name="Martin F."/>
            <person name="Cullen D."/>
            <person name="Grigoriev I.V."/>
            <person name="Hibbett D.S."/>
        </authorList>
    </citation>
    <scope>NUCLEOTIDE SEQUENCE [LARGE SCALE GENOMIC DNA]</scope>
    <source>
        <strain evidence="7">TFB10046</strain>
    </source>
</reference>
<feature type="transmembrane region" description="Helical" evidence="5">
    <location>
        <begin position="412"/>
        <end position="431"/>
    </location>
</feature>
<dbReference type="GO" id="GO:0022857">
    <property type="term" value="F:transmembrane transporter activity"/>
    <property type="evidence" value="ECO:0007669"/>
    <property type="project" value="InterPro"/>
</dbReference>
<dbReference type="PANTHER" id="PTHR10924:SF6">
    <property type="entry name" value="SOLUTE CARRIER FAMILY 49 MEMBER A3"/>
    <property type="match status" value="1"/>
</dbReference>
<accession>J0WUS8</accession>
<feature type="transmembrane region" description="Helical" evidence="5">
    <location>
        <begin position="60"/>
        <end position="80"/>
    </location>
</feature>
<feature type="transmembrane region" description="Helical" evidence="5">
    <location>
        <begin position="154"/>
        <end position="174"/>
    </location>
</feature>
<keyword evidence="3 5" id="KW-1133">Transmembrane helix</keyword>
<keyword evidence="2 5" id="KW-0812">Transmembrane</keyword>
<keyword evidence="7" id="KW-1185">Reference proteome</keyword>
<feature type="transmembrane region" description="Helical" evidence="5">
    <location>
        <begin position="194"/>
        <end position="215"/>
    </location>
</feature>
<feature type="transmembrane region" description="Helical" evidence="5">
    <location>
        <begin position="286"/>
        <end position="306"/>
    </location>
</feature>
<sequence length="494" mass="53083">MTMNPAQTPEAQAATGVMLDKIASDADKTSLESGRATVEVTPAVAGDAPGEEFRLYKRRWFGLVAIVLFNIVSGCNGQFFGPIAVQAAKDFGVSLTQMNWLSNAVNLAYLPTSFLTSWILNRIGIRKTLLLGGVHLLVATCLRIAATAPKLSSGGAYALLLIAQLFVALAQPCVQIISVKYSERWFDLRGRMTATMFTSIANPLGGVVGSLLLPALPSTNWAIYAGGVIAAALFPIGFVVGDHPPTPPTLSGSRKSPPMRHTLRSLWGHVDENDPLPMEPRDRLDFLILFVGFGILVAATGTWGNFSNQMFAPYGYTAAQAGLLGAALLGAGVVASIISAPLFDRYLSRYIGLTCRLLLPVIAGGWLSVIWTIKPNNLPALFPAYAIIGVCSFILLPMSLEIAAEVTRNSETSCALLWFSGNLFSFAYILIEDELREGPDANPPNNMRKATIFNAAFVVFAAVTVCLGLRAKQSRRLLDEAAAKERRENTSEKA</sequence>
<comment type="subcellular location">
    <subcellularLocation>
        <location evidence="1">Membrane</location>
        <topology evidence="1">Multi-pass membrane protein</topology>
    </subcellularLocation>
</comment>
<dbReference type="Proteomes" id="UP000006514">
    <property type="component" value="Unassembled WGS sequence"/>
</dbReference>
<evidence type="ECO:0000256" key="1">
    <source>
        <dbReference type="ARBA" id="ARBA00004141"/>
    </source>
</evidence>
<proteinExistence type="predicted"/>
<feature type="transmembrane region" description="Helical" evidence="5">
    <location>
        <begin position="451"/>
        <end position="469"/>
    </location>
</feature>
<evidence type="ECO:0000256" key="4">
    <source>
        <dbReference type="ARBA" id="ARBA00023136"/>
    </source>
</evidence>
<protein>
    <submittedName>
        <fullName evidence="6">MFS general substrate transporter</fullName>
    </submittedName>
</protein>
<dbReference type="eggNOG" id="KOG2563">
    <property type="taxonomic scope" value="Eukaryota"/>
</dbReference>
<feature type="transmembrane region" description="Helical" evidence="5">
    <location>
        <begin position="128"/>
        <end position="148"/>
    </location>
</feature>
<keyword evidence="4 5" id="KW-0472">Membrane</keyword>
<dbReference type="EMBL" id="JH687836">
    <property type="protein sequence ID" value="EJD37701.1"/>
    <property type="molecule type" value="Genomic_DNA"/>
</dbReference>
<dbReference type="InterPro" id="IPR049680">
    <property type="entry name" value="FLVCR1-2_SLC49-like"/>
</dbReference>
<dbReference type="KEGG" id="adl:AURDEDRAFT_187965"/>
<dbReference type="AlphaFoldDB" id="J0WUS8"/>
<dbReference type="GO" id="GO:0016020">
    <property type="term" value="C:membrane"/>
    <property type="evidence" value="ECO:0007669"/>
    <property type="project" value="UniProtKB-SubCell"/>
</dbReference>
<dbReference type="SUPFAM" id="SSF103473">
    <property type="entry name" value="MFS general substrate transporter"/>
    <property type="match status" value="1"/>
</dbReference>
<dbReference type="Gene3D" id="1.20.1250.20">
    <property type="entry name" value="MFS general substrate transporter like domains"/>
    <property type="match status" value="2"/>
</dbReference>
<gene>
    <name evidence="6" type="ORF">AURDEDRAFT_187965</name>
</gene>
<dbReference type="OrthoDB" id="422206at2759"/>
<dbReference type="Pfam" id="PF07690">
    <property type="entry name" value="MFS_1"/>
    <property type="match status" value="1"/>
</dbReference>
<feature type="transmembrane region" description="Helical" evidence="5">
    <location>
        <begin position="221"/>
        <end position="241"/>
    </location>
</feature>
<dbReference type="OMA" id="MNAVAFF"/>
<dbReference type="InParanoid" id="J0WUS8"/>